<dbReference type="GO" id="GO:0005634">
    <property type="term" value="C:nucleus"/>
    <property type="evidence" value="ECO:0007669"/>
    <property type="project" value="UniProtKB-SubCell"/>
</dbReference>
<evidence type="ECO:0000256" key="6">
    <source>
        <dbReference type="ARBA" id="ARBA00023242"/>
    </source>
</evidence>
<dbReference type="InterPro" id="IPR004827">
    <property type="entry name" value="bZIP"/>
</dbReference>
<dbReference type="InterPro" id="IPR046347">
    <property type="entry name" value="bZIP_sf"/>
</dbReference>
<dbReference type="FunFam" id="1.20.5.170:FF:000063">
    <property type="entry name" value="G-box binding factor 3"/>
    <property type="match status" value="1"/>
</dbReference>
<dbReference type="GO" id="GO:0000976">
    <property type="term" value="F:transcription cis-regulatory region binding"/>
    <property type="evidence" value="ECO:0007669"/>
    <property type="project" value="UniProtKB-ARBA"/>
</dbReference>
<keyword evidence="10" id="KW-1185">Reference proteome</keyword>
<comment type="subcellular location">
    <subcellularLocation>
        <location evidence="1">Nucleus</location>
    </subcellularLocation>
</comment>
<evidence type="ECO:0000313" key="9">
    <source>
        <dbReference type="EMBL" id="KAF5945015.1"/>
    </source>
</evidence>
<dbReference type="EMBL" id="JACBKZ010000007">
    <property type="protein sequence ID" value="KAF5945015.1"/>
    <property type="molecule type" value="Genomic_DNA"/>
</dbReference>
<sequence>MGNSEETKPSKPVKPSSPPLDQANNIHVYPDWAAMQAYYGARVAVPPYFNSAVASGHAPHPYMWGPPQHMMPPYGPPYAAIYAHGGVYAHPGVTLAAIPNMETPTKSSGNTDQGLVKKLKEFDGLAMSIGNVRRQKVLVIEVMEIREGRVKMVGKEAARKYHLLVKMGRLKTQSSPVPVGEINGALDKVMGVIVPSPSVAGNMVGTITALELGNSPNANASPNGALLQNDRELKRERRKQSNRESARRSRLRKQAEAEELATRVESLVTENMSLKSEINQLTENSKKLKLETAMLMEKLKNAQGGRTENLLSRVNNSGSVERSDEGSEMYESNSKAGAKLHQLLDTSPRTDAVAAG</sequence>
<keyword evidence="3" id="KW-0805">Transcription regulation</keyword>
<name>A0A7J7GXM6_CAMSI</name>
<evidence type="ECO:0000313" key="10">
    <source>
        <dbReference type="Proteomes" id="UP000593564"/>
    </source>
</evidence>
<dbReference type="AlphaFoldDB" id="A0A7J7GXM6"/>
<protein>
    <recommendedName>
        <fullName evidence="8">BZIP domain-containing protein</fullName>
    </recommendedName>
</protein>
<evidence type="ECO:0000256" key="1">
    <source>
        <dbReference type="ARBA" id="ARBA00004123"/>
    </source>
</evidence>
<dbReference type="SUPFAM" id="SSF57959">
    <property type="entry name" value="Leucine zipper domain"/>
    <property type="match status" value="1"/>
</dbReference>
<comment type="caution">
    <text evidence="9">The sequence shown here is derived from an EMBL/GenBank/DDBJ whole genome shotgun (WGS) entry which is preliminary data.</text>
</comment>
<feature type="region of interest" description="Disordered" evidence="7">
    <location>
        <begin position="214"/>
        <end position="258"/>
    </location>
</feature>
<comment type="similarity">
    <text evidence="2">Belongs to the bZIP family.</text>
</comment>
<dbReference type="InterPro" id="IPR045314">
    <property type="entry name" value="bZIP_plant_GBF1"/>
</dbReference>
<dbReference type="Pfam" id="PF07777">
    <property type="entry name" value="MFMR"/>
    <property type="match status" value="1"/>
</dbReference>
<dbReference type="InterPro" id="IPR044827">
    <property type="entry name" value="GBF-like"/>
</dbReference>
<dbReference type="PROSITE" id="PS50217">
    <property type="entry name" value="BZIP"/>
    <property type="match status" value="1"/>
</dbReference>
<organism evidence="9 10">
    <name type="scientific">Camellia sinensis</name>
    <name type="common">Tea plant</name>
    <name type="synonym">Thea sinensis</name>
    <dbReference type="NCBI Taxonomy" id="4442"/>
    <lineage>
        <taxon>Eukaryota</taxon>
        <taxon>Viridiplantae</taxon>
        <taxon>Streptophyta</taxon>
        <taxon>Embryophyta</taxon>
        <taxon>Tracheophyta</taxon>
        <taxon>Spermatophyta</taxon>
        <taxon>Magnoliopsida</taxon>
        <taxon>eudicotyledons</taxon>
        <taxon>Gunneridae</taxon>
        <taxon>Pentapetalae</taxon>
        <taxon>asterids</taxon>
        <taxon>Ericales</taxon>
        <taxon>Theaceae</taxon>
        <taxon>Camellia</taxon>
    </lineage>
</organism>
<dbReference type="Gene3D" id="1.20.5.170">
    <property type="match status" value="1"/>
</dbReference>
<evidence type="ECO:0000256" key="7">
    <source>
        <dbReference type="SAM" id="MobiDB-lite"/>
    </source>
</evidence>
<evidence type="ECO:0000259" key="8">
    <source>
        <dbReference type="PROSITE" id="PS50217"/>
    </source>
</evidence>
<evidence type="ECO:0000256" key="3">
    <source>
        <dbReference type="ARBA" id="ARBA00023015"/>
    </source>
</evidence>
<feature type="domain" description="BZIP" evidence="8">
    <location>
        <begin position="232"/>
        <end position="295"/>
    </location>
</feature>
<reference evidence="10" key="1">
    <citation type="journal article" date="2020" name="Nat. Commun.">
        <title>Genome assembly of wild tea tree DASZ reveals pedigree and selection history of tea varieties.</title>
        <authorList>
            <person name="Zhang W."/>
            <person name="Zhang Y."/>
            <person name="Qiu H."/>
            <person name="Guo Y."/>
            <person name="Wan H."/>
            <person name="Zhang X."/>
            <person name="Scossa F."/>
            <person name="Alseekh S."/>
            <person name="Zhang Q."/>
            <person name="Wang P."/>
            <person name="Xu L."/>
            <person name="Schmidt M.H."/>
            <person name="Jia X."/>
            <person name="Li D."/>
            <person name="Zhu A."/>
            <person name="Guo F."/>
            <person name="Chen W."/>
            <person name="Ni D."/>
            <person name="Usadel B."/>
            <person name="Fernie A.R."/>
            <person name="Wen W."/>
        </authorList>
    </citation>
    <scope>NUCLEOTIDE SEQUENCE [LARGE SCALE GENOMIC DNA]</scope>
    <source>
        <strain evidence="10">cv. G240</strain>
    </source>
</reference>
<dbReference type="InterPro" id="IPR012900">
    <property type="entry name" value="MFMR"/>
</dbReference>
<dbReference type="PROSITE" id="PS00036">
    <property type="entry name" value="BZIP_BASIC"/>
    <property type="match status" value="1"/>
</dbReference>
<proteinExistence type="inferred from homology"/>
<feature type="region of interest" description="Disordered" evidence="7">
    <location>
        <begin position="312"/>
        <end position="356"/>
    </location>
</feature>
<evidence type="ECO:0000256" key="4">
    <source>
        <dbReference type="ARBA" id="ARBA00023125"/>
    </source>
</evidence>
<evidence type="ECO:0000256" key="5">
    <source>
        <dbReference type="ARBA" id="ARBA00023163"/>
    </source>
</evidence>
<reference evidence="9 10" key="2">
    <citation type="submission" date="2020-07" db="EMBL/GenBank/DDBJ databases">
        <title>Genome assembly of wild tea tree DASZ reveals pedigree and selection history of tea varieties.</title>
        <authorList>
            <person name="Zhang W."/>
        </authorList>
    </citation>
    <scope>NUCLEOTIDE SEQUENCE [LARGE SCALE GENOMIC DNA]</scope>
    <source>
        <strain evidence="10">cv. G240</strain>
        <tissue evidence="9">Leaf</tissue>
    </source>
</reference>
<feature type="compositionally biased region" description="Basic and acidic residues" evidence="7">
    <location>
        <begin position="229"/>
        <end position="258"/>
    </location>
</feature>
<gene>
    <name evidence="9" type="ORF">HYC85_015243</name>
</gene>
<dbReference type="SMART" id="SM00338">
    <property type="entry name" value="BRLZ"/>
    <property type="match status" value="1"/>
</dbReference>
<feature type="region of interest" description="Disordered" evidence="7">
    <location>
        <begin position="1"/>
        <end position="22"/>
    </location>
</feature>
<dbReference type="PANTHER" id="PTHR45967">
    <property type="entry name" value="G-BOX-BINDING FACTOR 3-RELATED"/>
    <property type="match status" value="1"/>
</dbReference>
<keyword evidence="4" id="KW-0238">DNA-binding</keyword>
<dbReference type="Pfam" id="PF00170">
    <property type="entry name" value="bZIP_1"/>
    <property type="match status" value="1"/>
</dbReference>
<accession>A0A7J7GXM6</accession>
<evidence type="ECO:0000256" key="2">
    <source>
        <dbReference type="ARBA" id="ARBA00007163"/>
    </source>
</evidence>
<dbReference type="GO" id="GO:0003700">
    <property type="term" value="F:DNA-binding transcription factor activity"/>
    <property type="evidence" value="ECO:0007669"/>
    <property type="project" value="InterPro"/>
</dbReference>
<dbReference type="CDD" id="cd14702">
    <property type="entry name" value="bZIP_plant_GBF1"/>
    <property type="match status" value="1"/>
</dbReference>
<keyword evidence="5" id="KW-0804">Transcription</keyword>
<dbReference type="GO" id="GO:0005737">
    <property type="term" value="C:cytoplasm"/>
    <property type="evidence" value="ECO:0007669"/>
    <property type="project" value="UniProtKB-ARBA"/>
</dbReference>
<dbReference type="Proteomes" id="UP000593564">
    <property type="component" value="Unassembled WGS sequence"/>
</dbReference>
<dbReference type="PANTHER" id="PTHR45967:SF1">
    <property type="entry name" value="G-BOX-BINDING FACTOR 3"/>
    <property type="match status" value="1"/>
</dbReference>
<keyword evidence="6" id="KW-0539">Nucleus</keyword>
<feature type="compositionally biased region" description="Low complexity" evidence="7">
    <location>
        <begin position="214"/>
        <end position="227"/>
    </location>
</feature>